<accession>A0A0G1C5Q2</accession>
<comment type="caution">
    <text evidence="1">The sequence shown here is derived from an EMBL/GenBank/DDBJ whole genome shotgun (WGS) entry which is preliminary data.</text>
</comment>
<sequence length="89" mass="9727">MAERLVKINGLPAQIVGEGNNEELVYYPIELYGSPSSDADFLGRITPGKNGIVKTMENLVNGHREVQVTLTEKDKATGPSFVAWIVEIP</sequence>
<name>A0A0G1C5Q2_9BACT</name>
<dbReference type="AlphaFoldDB" id="A0A0G1C5Q2"/>
<evidence type="ECO:0000313" key="1">
    <source>
        <dbReference type="EMBL" id="KKS81000.1"/>
    </source>
</evidence>
<reference evidence="1 2" key="1">
    <citation type="journal article" date="2015" name="Nature">
        <title>rRNA introns, odd ribosomes, and small enigmatic genomes across a large radiation of phyla.</title>
        <authorList>
            <person name="Brown C.T."/>
            <person name="Hug L.A."/>
            <person name="Thomas B.C."/>
            <person name="Sharon I."/>
            <person name="Castelle C.J."/>
            <person name="Singh A."/>
            <person name="Wilkins M.J."/>
            <person name="Williams K.H."/>
            <person name="Banfield J.F."/>
        </authorList>
    </citation>
    <scope>NUCLEOTIDE SEQUENCE [LARGE SCALE GENOMIC DNA]</scope>
</reference>
<gene>
    <name evidence="1" type="ORF">UV56_C0002G0005</name>
</gene>
<evidence type="ECO:0000313" key="2">
    <source>
        <dbReference type="Proteomes" id="UP000034611"/>
    </source>
</evidence>
<organism evidence="1 2">
    <name type="scientific">Candidatus Woesebacteria bacterium GW2011_GWC1_43_10b</name>
    <dbReference type="NCBI Taxonomy" id="1618585"/>
    <lineage>
        <taxon>Bacteria</taxon>
        <taxon>Candidatus Woeseibacteriota</taxon>
    </lineage>
</organism>
<dbReference type="Proteomes" id="UP000034611">
    <property type="component" value="Unassembled WGS sequence"/>
</dbReference>
<protein>
    <submittedName>
        <fullName evidence="1">Uncharacterized protein</fullName>
    </submittedName>
</protein>
<proteinExistence type="predicted"/>
<dbReference type="EMBL" id="LCEY01000002">
    <property type="protein sequence ID" value="KKS81000.1"/>
    <property type="molecule type" value="Genomic_DNA"/>
</dbReference>